<dbReference type="AlphaFoldDB" id="A0AAE0YCY6"/>
<organism evidence="2 3">
    <name type="scientific">Elysia crispata</name>
    <name type="common">lettuce slug</name>
    <dbReference type="NCBI Taxonomy" id="231223"/>
    <lineage>
        <taxon>Eukaryota</taxon>
        <taxon>Metazoa</taxon>
        <taxon>Spiralia</taxon>
        <taxon>Lophotrochozoa</taxon>
        <taxon>Mollusca</taxon>
        <taxon>Gastropoda</taxon>
        <taxon>Heterobranchia</taxon>
        <taxon>Euthyneura</taxon>
        <taxon>Panpulmonata</taxon>
        <taxon>Sacoglossa</taxon>
        <taxon>Placobranchoidea</taxon>
        <taxon>Plakobranchidae</taxon>
        <taxon>Elysia</taxon>
    </lineage>
</organism>
<protein>
    <submittedName>
        <fullName evidence="2">Uncharacterized protein</fullName>
    </submittedName>
</protein>
<evidence type="ECO:0000313" key="2">
    <source>
        <dbReference type="EMBL" id="KAK3740285.1"/>
    </source>
</evidence>
<evidence type="ECO:0000313" key="3">
    <source>
        <dbReference type="Proteomes" id="UP001283361"/>
    </source>
</evidence>
<dbReference type="Proteomes" id="UP001283361">
    <property type="component" value="Unassembled WGS sequence"/>
</dbReference>
<feature type="region of interest" description="Disordered" evidence="1">
    <location>
        <begin position="45"/>
        <end position="68"/>
    </location>
</feature>
<dbReference type="EMBL" id="JAWDGP010006478">
    <property type="protein sequence ID" value="KAK3740285.1"/>
    <property type="molecule type" value="Genomic_DNA"/>
</dbReference>
<accession>A0AAE0YCY6</accession>
<sequence length="131" mass="14129">MLRTSETTEGPPTVESIAVLSRPTRLILTHPVLLKATKAYPPRSLPLNGSTLHSSFSDTKPLPQGPSPISALLLPTNVDPPTLIHPALLTALRHAPRTLFPRPTYPVTSKATPKHNLTNLQQCPCKSFSAS</sequence>
<evidence type="ECO:0000256" key="1">
    <source>
        <dbReference type="SAM" id="MobiDB-lite"/>
    </source>
</evidence>
<proteinExistence type="predicted"/>
<keyword evidence="3" id="KW-1185">Reference proteome</keyword>
<comment type="caution">
    <text evidence="2">The sequence shown here is derived from an EMBL/GenBank/DDBJ whole genome shotgun (WGS) entry which is preliminary data.</text>
</comment>
<reference evidence="2" key="1">
    <citation type="journal article" date="2023" name="G3 (Bethesda)">
        <title>A reference genome for the long-term kleptoplast-retaining sea slug Elysia crispata morphotype clarki.</title>
        <authorList>
            <person name="Eastman K.E."/>
            <person name="Pendleton A.L."/>
            <person name="Shaikh M.A."/>
            <person name="Suttiyut T."/>
            <person name="Ogas R."/>
            <person name="Tomko P."/>
            <person name="Gavelis G."/>
            <person name="Widhalm J.R."/>
            <person name="Wisecaver J.H."/>
        </authorList>
    </citation>
    <scope>NUCLEOTIDE SEQUENCE</scope>
    <source>
        <strain evidence="2">ECLA1</strain>
    </source>
</reference>
<gene>
    <name evidence="2" type="ORF">RRG08_057429</name>
</gene>
<feature type="compositionally biased region" description="Polar residues" evidence="1">
    <location>
        <begin position="47"/>
        <end position="58"/>
    </location>
</feature>
<name>A0AAE0YCY6_9GAST</name>